<comment type="caution">
    <text evidence="2">The sequence shown here is derived from an EMBL/GenBank/DDBJ whole genome shotgun (WGS) entry which is preliminary data.</text>
</comment>
<dbReference type="InterPro" id="IPR012156">
    <property type="entry name" value="Cold_shock_CspA"/>
</dbReference>
<keyword evidence="1" id="KW-0472">Membrane</keyword>
<dbReference type="AlphaFoldDB" id="A0A9D1JAL2"/>
<name>A0A9D1JAL2_9FIRM</name>
<reference evidence="2" key="1">
    <citation type="submission" date="2020-10" db="EMBL/GenBank/DDBJ databases">
        <authorList>
            <person name="Gilroy R."/>
        </authorList>
    </citation>
    <scope>NUCLEOTIDE SEQUENCE</scope>
    <source>
        <strain evidence="2">ChiSjej5B23-6657</strain>
    </source>
</reference>
<dbReference type="GO" id="GO:0003676">
    <property type="term" value="F:nucleic acid binding"/>
    <property type="evidence" value="ECO:0007669"/>
    <property type="project" value="InterPro"/>
</dbReference>
<organism evidence="2 3">
    <name type="scientific">Candidatus Pullilachnospira gallistercoris</name>
    <dbReference type="NCBI Taxonomy" id="2840911"/>
    <lineage>
        <taxon>Bacteria</taxon>
        <taxon>Bacillati</taxon>
        <taxon>Bacillota</taxon>
        <taxon>Clostridia</taxon>
        <taxon>Lachnospirales</taxon>
        <taxon>Lachnospiraceae</taxon>
        <taxon>Lachnospiraceae incertae sedis</taxon>
        <taxon>Candidatus Pullilachnospira</taxon>
    </lineage>
</organism>
<keyword evidence="1" id="KW-0812">Transmembrane</keyword>
<dbReference type="PIRSF" id="PIRSF002599">
    <property type="entry name" value="Cold_shock_A"/>
    <property type="match status" value="1"/>
</dbReference>
<evidence type="ECO:0000313" key="3">
    <source>
        <dbReference type="Proteomes" id="UP000823912"/>
    </source>
</evidence>
<evidence type="ECO:0000256" key="1">
    <source>
        <dbReference type="SAM" id="Phobius"/>
    </source>
</evidence>
<reference evidence="2" key="2">
    <citation type="journal article" date="2021" name="PeerJ">
        <title>Extensive microbial diversity within the chicken gut microbiome revealed by metagenomics and culture.</title>
        <authorList>
            <person name="Gilroy R."/>
            <person name="Ravi A."/>
            <person name="Getino M."/>
            <person name="Pursley I."/>
            <person name="Horton D.L."/>
            <person name="Alikhan N.F."/>
            <person name="Baker D."/>
            <person name="Gharbi K."/>
            <person name="Hall N."/>
            <person name="Watson M."/>
            <person name="Adriaenssens E.M."/>
            <person name="Foster-Nyarko E."/>
            <person name="Jarju S."/>
            <person name="Secka A."/>
            <person name="Antonio M."/>
            <person name="Oren A."/>
            <person name="Chaudhuri R.R."/>
            <person name="La Ragione R."/>
            <person name="Hildebrand F."/>
            <person name="Pallen M.J."/>
        </authorList>
    </citation>
    <scope>NUCLEOTIDE SEQUENCE</scope>
    <source>
        <strain evidence="2">ChiSjej5B23-6657</strain>
    </source>
</reference>
<proteinExistence type="predicted"/>
<feature type="transmembrane region" description="Helical" evidence="1">
    <location>
        <begin position="63"/>
        <end position="82"/>
    </location>
</feature>
<accession>A0A9D1JAL2</accession>
<evidence type="ECO:0000313" key="2">
    <source>
        <dbReference type="EMBL" id="HIR70562.1"/>
    </source>
</evidence>
<gene>
    <name evidence="2" type="ORF">IAA55_04705</name>
</gene>
<dbReference type="Proteomes" id="UP000823912">
    <property type="component" value="Unassembled WGS sequence"/>
</dbReference>
<keyword evidence="1" id="KW-1133">Transmembrane helix</keyword>
<dbReference type="Pfam" id="PF06961">
    <property type="entry name" value="DUF1294"/>
    <property type="match status" value="1"/>
</dbReference>
<dbReference type="EMBL" id="DVHM01000078">
    <property type="protein sequence ID" value="HIR70562.1"/>
    <property type="molecule type" value="Genomic_DNA"/>
</dbReference>
<dbReference type="InterPro" id="IPR010718">
    <property type="entry name" value="DUF1294"/>
</dbReference>
<feature type="transmembrane region" description="Helical" evidence="1">
    <location>
        <begin position="37"/>
        <end position="56"/>
    </location>
</feature>
<sequence length="86" mass="9711">MILAIYLTAASLFGLALMGIDKHRAKTRRWRISEKMLFLTAALGGSPGVWAGMYLFRHKTRHLSFVLGIPLILIVQTALVIFTRLR</sequence>
<protein>
    <submittedName>
        <fullName evidence="2">DUF1294 domain-containing protein</fullName>
    </submittedName>
</protein>